<dbReference type="Gene3D" id="1.20.5.370">
    <property type="match status" value="1"/>
</dbReference>
<feature type="region of interest" description="Disordered" evidence="2">
    <location>
        <begin position="313"/>
        <end position="365"/>
    </location>
</feature>
<organism evidence="3 4">
    <name type="scientific">Cherax quadricarinatus</name>
    <name type="common">Australian red claw crayfish</name>
    <dbReference type="NCBI Taxonomy" id="27406"/>
    <lineage>
        <taxon>Eukaryota</taxon>
        <taxon>Metazoa</taxon>
        <taxon>Ecdysozoa</taxon>
        <taxon>Arthropoda</taxon>
        <taxon>Crustacea</taxon>
        <taxon>Multicrustacea</taxon>
        <taxon>Malacostraca</taxon>
        <taxon>Eumalacostraca</taxon>
        <taxon>Eucarida</taxon>
        <taxon>Decapoda</taxon>
        <taxon>Pleocyemata</taxon>
        <taxon>Astacidea</taxon>
        <taxon>Parastacoidea</taxon>
        <taxon>Parastacidae</taxon>
        <taxon>Cherax</taxon>
    </lineage>
</organism>
<evidence type="ECO:0000256" key="2">
    <source>
        <dbReference type="SAM" id="MobiDB-lite"/>
    </source>
</evidence>
<feature type="compositionally biased region" description="Acidic residues" evidence="2">
    <location>
        <begin position="235"/>
        <end position="255"/>
    </location>
</feature>
<evidence type="ECO:0000313" key="4">
    <source>
        <dbReference type="Proteomes" id="UP001445076"/>
    </source>
</evidence>
<comment type="caution">
    <text evidence="3">The sequence shown here is derived from an EMBL/GenBank/DDBJ whole genome shotgun (WGS) entry which is preliminary data.</text>
</comment>
<feature type="compositionally biased region" description="Polar residues" evidence="2">
    <location>
        <begin position="313"/>
        <end position="359"/>
    </location>
</feature>
<proteinExistence type="predicted"/>
<feature type="compositionally biased region" description="Polar residues" evidence="2">
    <location>
        <begin position="259"/>
        <end position="271"/>
    </location>
</feature>
<dbReference type="SUPFAM" id="SSF58022">
    <property type="entry name" value="XRCC4, C-terminal oligomerization domain"/>
    <property type="match status" value="1"/>
</dbReference>
<evidence type="ECO:0000313" key="3">
    <source>
        <dbReference type="EMBL" id="KAK8734637.1"/>
    </source>
</evidence>
<name>A0AAW0X516_CHEQU</name>
<dbReference type="EMBL" id="JARKIK010000050">
    <property type="protein sequence ID" value="KAK8734637.1"/>
    <property type="molecule type" value="Genomic_DNA"/>
</dbReference>
<protein>
    <submittedName>
        <fullName evidence="3">Uncharacterized protein</fullName>
    </submittedName>
</protein>
<dbReference type="GO" id="GO:0006303">
    <property type="term" value="P:double-strand break repair via nonhomologous end joining"/>
    <property type="evidence" value="ECO:0007669"/>
    <property type="project" value="TreeGrafter"/>
</dbReference>
<dbReference type="InterPro" id="IPR014751">
    <property type="entry name" value="XRCC4-like_C"/>
</dbReference>
<dbReference type="GO" id="GO:0006310">
    <property type="term" value="P:DNA recombination"/>
    <property type="evidence" value="ECO:0007669"/>
    <property type="project" value="InterPro"/>
</dbReference>
<feature type="coiled-coil region" evidence="1">
    <location>
        <begin position="129"/>
        <end position="163"/>
    </location>
</feature>
<keyword evidence="1" id="KW-0175">Coiled coil</keyword>
<accession>A0AAW0X516</accession>
<dbReference type="Proteomes" id="UP001445076">
    <property type="component" value="Unassembled WGS sequence"/>
</dbReference>
<dbReference type="GO" id="GO:0003677">
    <property type="term" value="F:DNA binding"/>
    <property type="evidence" value="ECO:0007669"/>
    <property type="project" value="InterPro"/>
</dbReference>
<keyword evidence="4" id="KW-1185">Reference proteome</keyword>
<dbReference type="PANTHER" id="PTHR28559:SF1">
    <property type="entry name" value="DNA REPAIR PROTEIN XRCC4"/>
    <property type="match status" value="1"/>
</dbReference>
<dbReference type="PANTHER" id="PTHR28559">
    <property type="entry name" value="DNA REPAIR PROTEIN XRCC4"/>
    <property type="match status" value="1"/>
</dbReference>
<dbReference type="InterPro" id="IPR010585">
    <property type="entry name" value="DNA_repair_prot_XRCC4"/>
</dbReference>
<sequence length="365" mass="40795">MGLRKLVSDDTCSYIYTQILKSANENQLKFVIVEKANSFMLKLTPSDNSVIEWSQNLKKTPQEYLSFLSKAVSYNIRADEQKDVKEDIFAVQEENLVWKQYFPKKNVYFRTGKFKLEKVSYEAAVSETLEGAIHDLQSKSKKIHNLNDELVEKSKKLDEAMDLAARSVIAKEEFEKEIYGKCAAIINAKKLRIQHLKSNHPSSTGRPEGLVRATEYTVSTSQPSKKAKYGNSDSDCYDTDTDVDDPDKEDMDTDEENKVSCSTSKQKQQPKGTVHVTGKGKEPVTAVSSQDDFFNDSLEAELYPLVTSIKKQNIPKGTNKNGTHSLKTSQANKGKSSEAVSSSGNLQKSLADPGSSQKSIIDELF</sequence>
<dbReference type="GO" id="GO:0005958">
    <property type="term" value="C:DNA-dependent protein kinase-DNA ligase 4 complex"/>
    <property type="evidence" value="ECO:0007669"/>
    <property type="project" value="TreeGrafter"/>
</dbReference>
<evidence type="ECO:0000256" key="1">
    <source>
        <dbReference type="SAM" id="Coils"/>
    </source>
</evidence>
<dbReference type="GO" id="GO:0032807">
    <property type="term" value="C:DNA ligase IV complex"/>
    <property type="evidence" value="ECO:0007669"/>
    <property type="project" value="TreeGrafter"/>
</dbReference>
<feature type="region of interest" description="Disordered" evidence="2">
    <location>
        <begin position="215"/>
        <end position="282"/>
    </location>
</feature>
<dbReference type="GO" id="GO:0010165">
    <property type="term" value="P:response to X-ray"/>
    <property type="evidence" value="ECO:0007669"/>
    <property type="project" value="TreeGrafter"/>
</dbReference>
<gene>
    <name evidence="3" type="ORF">OTU49_005908</name>
</gene>
<dbReference type="AlphaFoldDB" id="A0AAW0X516"/>
<reference evidence="3 4" key="1">
    <citation type="journal article" date="2024" name="BMC Genomics">
        <title>Genome assembly of redclaw crayfish (Cherax quadricarinatus) provides insights into its immune adaptation and hypoxia tolerance.</title>
        <authorList>
            <person name="Liu Z."/>
            <person name="Zheng J."/>
            <person name="Li H."/>
            <person name="Fang K."/>
            <person name="Wang S."/>
            <person name="He J."/>
            <person name="Zhou D."/>
            <person name="Weng S."/>
            <person name="Chi M."/>
            <person name="Gu Z."/>
            <person name="He J."/>
            <person name="Li F."/>
            <person name="Wang M."/>
        </authorList>
    </citation>
    <scope>NUCLEOTIDE SEQUENCE [LARGE SCALE GENOMIC DNA]</scope>
    <source>
        <strain evidence="3">ZL_2023a</strain>
    </source>
</reference>